<organism evidence="1 2">
    <name type="scientific">Yaniella flava</name>
    <dbReference type="NCBI Taxonomy" id="287930"/>
    <lineage>
        <taxon>Bacteria</taxon>
        <taxon>Bacillati</taxon>
        <taxon>Actinomycetota</taxon>
        <taxon>Actinomycetes</taxon>
        <taxon>Micrococcales</taxon>
        <taxon>Micrococcaceae</taxon>
        <taxon>Yaniella</taxon>
    </lineage>
</organism>
<sequence>MVLSGGRHQISEMVSNDEAKLVMGEYGGLRPSACPRGKQIPGMVTPPDWGVRHRFRSFGVLAYGIGARSVEPQRLQLWSRDVSDCFSML</sequence>
<reference evidence="1 2" key="1">
    <citation type="journal article" date="2019" name="Int. J. Syst. Evol. Microbiol.">
        <title>The Global Catalogue of Microorganisms (GCM) 10K type strain sequencing project: providing services to taxonomists for standard genome sequencing and annotation.</title>
        <authorList>
            <consortium name="The Broad Institute Genomics Platform"/>
            <consortium name="The Broad Institute Genome Sequencing Center for Infectious Disease"/>
            <person name="Wu L."/>
            <person name="Ma J."/>
        </authorList>
    </citation>
    <scope>NUCLEOTIDE SEQUENCE [LARGE SCALE GENOMIC DNA]</scope>
    <source>
        <strain evidence="1 2">JCM 13595</strain>
    </source>
</reference>
<dbReference type="Proteomes" id="UP001501461">
    <property type="component" value="Unassembled WGS sequence"/>
</dbReference>
<proteinExistence type="predicted"/>
<protein>
    <submittedName>
        <fullName evidence="1">Uncharacterized protein</fullName>
    </submittedName>
</protein>
<evidence type="ECO:0000313" key="2">
    <source>
        <dbReference type="Proteomes" id="UP001501461"/>
    </source>
</evidence>
<name>A0ABN2UDX1_9MICC</name>
<keyword evidence="2" id="KW-1185">Reference proteome</keyword>
<gene>
    <name evidence="1" type="ORF">GCM10009720_14320</name>
</gene>
<comment type="caution">
    <text evidence="1">The sequence shown here is derived from an EMBL/GenBank/DDBJ whole genome shotgun (WGS) entry which is preliminary data.</text>
</comment>
<accession>A0ABN2UDX1</accession>
<dbReference type="EMBL" id="BAAAMN010000022">
    <property type="protein sequence ID" value="GAA2034827.1"/>
    <property type="molecule type" value="Genomic_DNA"/>
</dbReference>
<evidence type="ECO:0000313" key="1">
    <source>
        <dbReference type="EMBL" id="GAA2034827.1"/>
    </source>
</evidence>